<organism evidence="3 4">
    <name type="scientific">Gnomoniopsis smithogilvyi</name>
    <dbReference type="NCBI Taxonomy" id="1191159"/>
    <lineage>
        <taxon>Eukaryota</taxon>
        <taxon>Fungi</taxon>
        <taxon>Dikarya</taxon>
        <taxon>Ascomycota</taxon>
        <taxon>Pezizomycotina</taxon>
        <taxon>Sordariomycetes</taxon>
        <taxon>Sordariomycetidae</taxon>
        <taxon>Diaporthales</taxon>
        <taxon>Gnomoniaceae</taxon>
        <taxon>Gnomoniopsis</taxon>
    </lineage>
</organism>
<accession>A0A9W8YS45</accession>
<feature type="region of interest" description="Disordered" evidence="1">
    <location>
        <begin position="522"/>
        <end position="548"/>
    </location>
</feature>
<feature type="compositionally biased region" description="Polar residues" evidence="1">
    <location>
        <begin position="619"/>
        <end position="629"/>
    </location>
</feature>
<evidence type="ECO:0000313" key="4">
    <source>
        <dbReference type="Proteomes" id="UP001140453"/>
    </source>
</evidence>
<dbReference type="Proteomes" id="UP001140453">
    <property type="component" value="Unassembled WGS sequence"/>
</dbReference>
<feature type="region of interest" description="Disordered" evidence="1">
    <location>
        <begin position="568"/>
        <end position="694"/>
    </location>
</feature>
<feature type="compositionally biased region" description="Acidic residues" evidence="1">
    <location>
        <begin position="608"/>
        <end position="618"/>
    </location>
</feature>
<feature type="compositionally biased region" description="Basic and acidic residues" evidence="1">
    <location>
        <begin position="352"/>
        <end position="365"/>
    </location>
</feature>
<feature type="transmembrane region" description="Helical" evidence="2">
    <location>
        <begin position="276"/>
        <end position="299"/>
    </location>
</feature>
<keyword evidence="2" id="KW-1133">Transmembrane helix</keyword>
<reference evidence="3" key="1">
    <citation type="submission" date="2022-10" db="EMBL/GenBank/DDBJ databases">
        <title>Tapping the CABI collections for fungal endophytes: first genome assemblies for Collariella, Neodidymelliopsis, Ascochyta clinopodiicola, Didymella pomorum, Didymosphaeria variabile, Neocosmospora piperis and Neocucurbitaria cava.</title>
        <authorList>
            <person name="Hill R."/>
        </authorList>
    </citation>
    <scope>NUCLEOTIDE SEQUENCE</scope>
    <source>
        <strain evidence="3">IMI 355082</strain>
    </source>
</reference>
<name>A0A9W8YS45_9PEZI</name>
<feature type="region of interest" description="Disordered" evidence="1">
    <location>
        <begin position="352"/>
        <end position="502"/>
    </location>
</feature>
<feature type="transmembrane region" description="Helical" evidence="2">
    <location>
        <begin position="112"/>
        <end position="134"/>
    </location>
</feature>
<feature type="compositionally biased region" description="Polar residues" evidence="1">
    <location>
        <begin position="440"/>
        <end position="451"/>
    </location>
</feature>
<feature type="transmembrane region" description="Helical" evidence="2">
    <location>
        <begin position="311"/>
        <end position="333"/>
    </location>
</feature>
<sequence>MNSTVGGATLAAPGAATANATYYQAATQSNITAATAAISNALKFATSKSIRTSTIILASFNAFAAFITAVGIIHSCRQYNKRMQRRASDPSVLCHEWKAGLELTQSRPPSGLFFIHTVEVFPLLLSLGTTVQSITFAAAQSVGLQALLSRGCTIVAIFMLPALFLVPFTHLVFGVEAALRGIRSNFAPRGKWNITICLAIVGAMTLVTLIVAIVEKAPDFCFASLFWFIRTYSTGGFAVFVTVATLTLIVMGTIFLKLNRSRNISPTERVAASRMIYYLALGFISEVFIIPFFFSITFLDQEKVIFNTLNLGMVASVVANVNGLMVAGLHLFLRSQNNNSICQDLGEYERKNSMYDPRDGRDNHRGSNHSLQPVNRSNSRARSDSSATLLHATNIDERGFPSPMSYGTARSPFSPKLSIPSGPAYPEPTQPPSETSPSQIRKQSYSLYPNDQPQPAAASAAAVLPATTYSPMATKPTRDTWKPPPIVKPWMGRGHKRDSSITSTATVQIGIRLSNVDDYIPRKSTDTDVPDVPDVPDPRTMPTIRSSQFAEYETRTVSDYSDYAGTDIILADPPSRPSSKDSRMKTLPPVPRSPATAVTTDIKASTESESEAASDDEQGSTLITLSPTVYQDPVELSRSASNRSLRKLPSPLGVGFSTPTGRGPSDPRLAAVAPPRPSGSAATTPIPTTKADWI</sequence>
<gene>
    <name evidence="3" type="ORF">N0V93_006666</name>
</gene>
<protein>
    <submittedName>
        <fullName evidence="3">Uncharacterized protein</fullName>
    </submittedName>
</protein>
<evidence type="ECO:0000313" key="3">
    <source>
        <dbReference type="EMBL" id="KAJ4389203.1"/>
    </source>
</evidence>
<dbReference type="OrthoDB" id="5368516at2759"/>
<dbReference type="EMBL" id="JAPEVB010000004">
    <property type="protein sequence ID" value="KAJ4389203.1"/>
    <property type="molecule type" value="Genomic_DNA"/>
</dbReference>
<dbReference type="AlphaFoldDB" id="A0A9W8YS45"/>
<feature type="transmembrane region" description="Helical" evidence="2">
    <location>
        <begin position="154"/>
        <end position="173"/>
    </location>
</feature>
<keyword evidence="2" id="KW-0472">Membrane</keyword>
<keyword evidence="4" id="KW-1185">Reference proteome</keyword>
<proteinExistence type="predicted"/>
<evidence type="ECO:0000256" key="1">
    <source>
        <dbReference type="SAM" id="MobiDB-lite"/>
    </source>
</evidence>
<evidence type="ECO:0000256" key="2">
    <source>
        <dbReference type="SAM" id="Phobius"/>
    </source>
</evidence>
<feature type="compositionally biased region" description="Low complexity" evidence="1">
    <location>
        <begin position="453"/>
        <end position="466"/>
    </location>
</feature>
<feature type="transmembrane region" description="Helical" evidence="2">
    <location>
        <begin position="55"/>
        <end position="76"/>
    </location>
</feature>
<comment type="caution">
    <text evidence="3">The sequence shown here is derived from an EMBL/GenBank/DDBJ whole genome shotgun (WGS) entry which is preliminary data.</text>
</comment>
<feature type="transmembrane region" description="Helical" evidence="2">
    <location>
        <begin position="234"/>
        <end position="256"/>
    </location>
</feature>
<feature type="transmembrane region" description="Helical" evidence="2">
    <location>
        <begin position="194"/>
        <end position="214"/>
    </location>
</feature>
<keyword evidence="2" id="KW-0812">Transmembrane</keyword>
<feature type="compositionally biased region" description="Low complexity" evidence="1">
    <location>
        <begin position="375"/>
        <end position="387"/>
    </location>
</feature>